<proteinExistence type="predicted"/>
<dbReference type="AlphaFoldDB" id="A0A650ELA4"/>
<evidence type="ECO:0000313" key="2">
    <source>
        <dbReference type="EMBL" id="QGT50577.1"/>
    </source>
</evidence>
<gene>
    <name evidence="2" type="ORF">Elusimicrob1349_0470</name>
</gene>
<feature type="coiled-coil region" evidence="1">
    <location>
        <begin position="549"/>
        <end position="576"/>
    </location>
</feature>
<keyword evidence="1" id="KW-0175">Coiled coil</keyword>
<name>A0A650ELA4_9BACT</name>
<reference evidence="2" key="1">
    <citation type="journal article" date="2020" name="J. ISSAAS">
        <title>Lactobacilli and other gastrointestinal microbiota of Peromyscus leucopus, reservoir host for agents of Lyme disease and other zoonoses in North America.</title>
        <authorList>
            <person name="Milovic A."/>
            <person name="Bassam K."/>
            <person name="Shao H."/>
            <person name="Chatzistamou I."/>
            <person name="Tufts D.M."/>
            <person name="Diuk-Wasser M."/>
            <person name="Barbour A.G."/>
        </authorList>
    </citation>
    <scope>NUCLEOTIDE SEQUENCE</scope>
    <source>
        <strain evidence="2">LL30</strain>
    </source>
</reference>
<accession>A0A650ELA4</accession>
<sequence>MEAREIQLQYLYAPRSEEANRILLLNNLPSLSLSQGFALDPKIHKQALELYRNLTTGYPGASSFAAEADLESWAEVMGAVSNLGWFGSSQDADLLIKVYEKVPTVARPVSATAVMRALLCLNMPEKAAVFAQRVAKDGALSKEFSLGVQDVPHNVPAPSEAELVKMKNAVVQFQPYNAIHFDPSFEATAKWLSLNRAVQKAEPVAEVNEEQTLQKFIASLDLKELNEILAGRTLPVLKGKMPQEISNLVAGAKAEWARRFSAAFPELTKGVAVEEIVQMADYTRYKNPWEVLHQRLTSRQHFLADKKAKFSIGFRAANSMEELNALHNEFLALSTEFPQYDWGNLGEVFAEQKQQLNAAPAKVAALRTQVQSLQNKILNSKLMLEKGFAFHQQYNRKNKKQYNDILEEIQLLQQNPAALSLLEEYNIVELFLKPHETYFRNALKSDKLNNYRHAFEDLQKEFQELSGMFPQHNWRKISREMAARKKIVDLNFCTSLEGKASKLFEKSKQLLQKPDLHSLRNLHYDLKYKYKDFLRLHTKNPSYPWRITEEQFQQELEALSREIKRLEEIEAAEKEVIIFDEAPVTNVDIPPLPQPEPTEQEFSTTDIFSSVSNFIKNFWKK</sequence>
<dbReference type="EMBL" id="MN577571">
    <property type="protein sequence ID" value="QGT50577.1"/>
    <property type="molecule type" value="Genomic_DNA"/>
</dbReference>
<protein>
    <submittedName>
        <fullName evidence="2">Uncharacterized protein</fullName>
    </submittedName>
</protein>
<evidence type="ECO:0000256" key="1">
    <source>
        <dbReference type="SAM" id="Coils"/>
    </source>
</evidence>
<organism evidence="2">
    <name type="scientific">uncultured Elusimicrobia bacterium</name>
    <dbReference type="NCBI Taxonomy" id="699876"/>
    <lineage>
        <taxon>Bacteria</taxon>
        <taxon>Pseudomonadati</taxon>
        <taxon>Elusimicrobiota</taxon>
        <taxon>Elusimicrobia</taxon>
        <taxon>environmental samples</taxon>
    </lineage>
</organism>